<dbReference type="InterPro" id="IPR016024">
    <property type="entry name" value="ARM-type_fold"/>
</dbReference>
<evidence type="ECO:0000313" key="4">
    <source>
        <dbReference type="Proteomes" id="UP001174909"/>
    </source>
</evidence>
<proteinExistence type="predicted"/>
<feature type="region of interest" description="Disordered" evidence="2">
    <location>
        <begin position="18"/>
        <end position="70"/>
    </location>
</feature>
<dbReference type="PANTHER" id="PTHR46241">
    <property type="entry name" value="ARMADILLO REPEAT-CONTAINING PROTEIN 4 ARMC4"/>
    <property type="match status" value="1"/>
</dbReference>
<evidence type="ECO:0000256" key="1">
    <source>
        <dbReference type="PROSITE-ProRule" id="PRU00259"/>
    </source>
</evidence>
<reference evidence="3" key="1">
    <citation type="submission" date="2023-03" db="EMBL/GenBank/DDBJ databases">
        <authorList>
            <person name="Steffen K."/>
            <person name="Cardenas P."/>
        </authorList>
    </citation>
    <scope>NUCLEOTIDE SEQUENCE</scope>
</reference>
<dbReference type="EMBL" id="CASHTH010002380">
    <property type="protein sequence ID" value="CAI8029073.1"/>
    <property type="molecule type" value="Genomic_DNA"/>
</dbReference>
<sequence>MHDVCALLLHRSKKRAHIVIPPESMGKSATSIRSKSHASRSSGDMDDSGSSSEGSEEEDQQDRRPESNADLPNEYWQIQKLIKYLKGGNQTATVIALCALLEFDLKQEACQLAIRDSGGLDLLINLLETNESRCMIGTLKILREISTNSLTCTAIVDLAGLPMLVQILTSPNRELKCLAAETIANVAKFKRARRIVRHNGGIRKLVGLLSSPGRPSTPVTGERSDIEVARSAALALWSCSKSKSNKMPMYQELIRSEGMVQNLVRGLKMENQELQKHCASAIFKCAEEESTRNLVREHEGLPSLATLLRVTKNKDLLCAATGAVWKCSKSPENVKKLKKLRVIDQLVSLLSKQPEEVLVNVVGALGECAATDADNRVALRKAGGVVPLVQLLTGTNQALLINTTKSVGACALDNDSMTLIDKNDGVRLLWSLLKSPNTEACAAWAICPCIEHAKDAGELVRSFVGGLELIVGLLKSPDREVLASVCAAIAKIAQDEENLGVITDHGVVPLLAALTDTTDDHLRKHLSDAIARCCMWRNNRVAFGEEKAVAPLVTYLHSPDPLVHRATACALHQLSKDPDNCITMHEAEVVQPLLKMVGSRDEILQEAAAGCISNIRHLALANEKAKFK</sequence>
<dbReference type="Gene3D" id="1.25.10.10">
    <property type="entry name" value="Leucine-rich Repeat Variant"/>
    <property type="match status" value="3"/>
</dbReference>
<evidence type="ECO:0000256" key="2">
    <source>
        <dbReference type="SAM" id="MobiDB-lite"/>
    </source>
</evidence>
<dbReference type="SUPFAM" id="SSF48371">
    <property type="entry name" value="ARM repeat"/>
    <property type="match status" value="2"/>
</dbReference>
<name>A0AA35SH61_GEOBA</name>
<dbReference type="Proteomes" id="UP001174909">
    <property type="component" value="Unassembled WGS sequence"/>
</dbReference>
<accession>A0AA35SH61</accession>
<evidence type="ECO:0000313" key="3">
    <source>
        <dbReference type="EMBL" id="CAI8029073.1"/>
    </source>
</evidence>
<dbReference type="Pfam" id="PF00514">
    <property type="entry name" value="Arm"/>
    <property type="match status" value="2"/>
</dbReference>
<feature type="repeat" description="ARM" evidence="1">
    <location>
        <begin position="465"/>
        <end position="507"/>
    </location>
</feature>
<dbReference type="PANTHER" id="PTHR46241:SF1">
    <property type="entry name" value="OUTER DYNEIN ARM-DOCKING COMPLEX SUBUNIT 2"/>
    <property type="match status" value="1"/>
</dbReference>
<dbReference type="SMART" id="SM00185">
    <property type="entry name" value="ARM"/>
    <property type="match status" value="11"/>
</dbReference>
<gene>
    <name evidence="3" type="ORF">GBAR_LOCUS16540</name>
</gene>
<dbReference type="PROSITE" id="PS50176">
    <property type="entry name" value="ARM_REPEAT"/>
    <property type="match status" value="2"/>
</dbReference>
<organism evidence="3 4">
    <name type="scientific">Geodia barretti</name>
    <name type="common">Barrett's horny sponge</name>
    <dbReference type="NCBI Taxonomy" id="519541"/>
    <lineage>
        <taxon>Eukaryota</taxon>
        <taxon>Metazoa</taxon>
        <taxon>Porifera</taxon>
        <taxon>Demospongiae</taxon>
        <taxon>Heteroscleromorpha</taxon>
        <taxon>Tetractinellida</taxon>
        <taxon>Astrophorina</taxon>
        <taxon>Geodiidae</taxon>
        <taxon>Geodia</taxon>
    </lineage>
</organism>
<comment type="caution">
    <text evidence="3">The sequence shown here is derived from an EMBL/GenBank/DDBJ whole genome shotgun (WGS) entry which is preliminary data.</text>
</comment>
<feature type="repeat" description="ARM" evidence="1">
    <location>
        <begin position="159"/>
        <end position="201"/>
    </location>
</feature>
<protein>
    <submittedName>
        <fullName evidence="3">Armadillo repeat-containing protein 4</fullName>
    </submittedName>
</protein>
<dbReference type="InterPro" id="IPR000225">
    <property type="entry name" value="Armadillo"/>
</dbReference>
<dbReference type="AlphaFoldDB" id="A0AA35SH61"/>
<dbReference type="InterPro" id="IPR011989">
    <property type="entry name" value="ARM-like"/>
</dbReference>
<keyword evidence="4" id="KW-1185">Reference proteome</keyword>